<reference evidence="2 3" key="2">
    <citation type="journal article" date="2024" name="Int. J. Syst. Evol. Microbiol.">
        <title>Promethearchaeum syntrophicum gen. nov., sp. nov., an anaerobic, obligately syntrophic archaeon, the first isolate of the lineage 'Asgard' archaea, and proposal of the new archaeal phylum Promethearchaeota phyl. nov. and kingdom Promethearchaeati regn. nov.</title>
        <authorList>
            <person name="Imachi H."/>
            <person name="Nobu M.K."/>
            <person name="Kato S."/>
            <person name="Takaki Y."/>
            <person name="Miyazaki M."/>
            <person name="Miyata M."/>
            <person name="Ogawara M."/>
            <person name="Saito Y."/>
            <person name="Sakai S."/>
            <person name="Tahara Y.O."/>
            <person name="Takano Y."/>
            <person name="Tasumi E."/>
            <person name="Uematsu K."/>
            <person name="Yoshimura T."/>
            <person name="Itoh T."/>
            <person name="Ohkuma M."/>
            <person name="Takai K."/>
        </authorList>
    </citation>
    <scope>NUCLEOTIDE SEQUENCE [LARGE SCALE GENOMIC DNA]</scope>
    <source>
        <strain evidence="2 3">MK-D1</strain>
    </source>
</reference>
<protein>
    <submittedName>
        <fullName evidence="2">Uncharacterized protein</fullName>
    </submittedName>
</protein>
<keyword evidence="3" id="KW-1185">Reference proteome</keyword>
<organism evidence="2 3">
    <name type="scientific">Promethearchaeum syntrophicum</name>
    <dbReference type="NCBI Taxonomy" id="2594042"/>
    <lineage>
        <taxon>Archaea</taxon>
        <taxon>Promethearchaeati</taxon>
        <taxon>Promethearchaeota</taxon>
        <taxon>Promethearchaeia</taxon>
        <taxon>Promethearchaeales</taxon>
        <taxon>Promethearchaeaceae</taxon>
        <taxon>Promethearchaeum</taxon>
    </lineage>
</organism>
<name>A0A5B9D5U8_9ARCH</name>
<dbReference type="EMBL" id="CP042905">
    <property type="protein sequence ID" value="QEE14499.1"/>
    <property type="molecule type" value="Genomic_DNA"/>
</dbReference>
<evidence type="ECO:0000313" key="2">
    <source>
        <dbReference type="EMBL" id="QEE14499.1"/>
    </source>
</evidence>
<gene>
    <name evidence="2" type="ORF">DSAG12_00312</name>
</gene>
<dbReference type="Proteomes" id="UP000321408">
    <property type="component" value="Chromosome"/>
</dbReference>
<dbReference type="GeneID" id="41328315"/>
<feature type="region of interest" description="Disordered" evidence="1">
    <location>
        <begin position="132"/>
        <end position="153"/>
    </location>
</feature>
<dbReference type="KEGG" id="psyt:DSAG12_00312"/>
<evidence type="ECO:0000313" key="3">
    <source>
        <dbReference type="Proteomes" id="UP000321408"/>
    </source>
</evidence>
<feature type="compositionally biased region" description="Polar residues" evidence="1">
    <location>
        <begin position="142"/>
        <end position="153"/>
    </location>
</feature>
<evidence type="ECO:0000256" key="1">
    <source>
        <dbReference type="SAM" id="MobiDB-lite"/>
    </source>
</evidence>
<reference evidence="2 3" key="1">
    <citation type="journal article" date="2020" name="Nature">
        <title>Isolation of an archaeon at the prokaryote-eukaryote interface.</title>
        <authorList>
            <person name="Imachi H."/>
            <person name="Nobu M.K."/>
            <person name="Nakahara N."/>
            <person name="Morono Y."/>
            <person name="Ogawara M."/>
            <person name="Takaki Y."/>
            <person name="Takano Y."/>
            <person name="Uematsu K."/>
            <person name="Ikuta T."/>
            <person name="Ito M."/>
            <person name="Matsui Y."/>
            <person name="Miyazaki M."/>
            <person name="Murata K."/>
            <person name="Saito Y."/>
            <person name="Sakai S."/>
            <person name="Song C."/>
            <person name="Tasumi E."/>
            <person name="Yamanaka Y."/>
            <person name="Yamaguchi T."/>
            <person name="Kamagata Y."/>
            <person name="Tamaki H."/>
            <person name="Takai K."/>
        </authorList>
    </citation>
    <scope>NUCLEOTIDE SEQUENCE [LARGE SCALE GENOMIC DNA]</scope>
    <source>
        <strain evidence="2 3">MK-D1</strain>
    </source>
</reference>
<dbReference type="RefSeq" id="WP_147661452.1">
    <property type="nucleotide sequence ID" value="NZ_CP042905.2"/>
</dbReference>
<accession>A0A5B9D5U8</accession>
<proteinExistence type="predicted"/>
<dbReference type="AlphaFoldDB" id="A0A5B9D5U8"/>
<sequence>MEIELSRRIEVQKYKVILDIGIKQPRTDIIAVLKIASHYGNQINENIICNEFIFRNSTTIAQRILKRCQDFGVLDENNRLTEDGLNALSDERIYHPKTGVYHIWITQDPLIPKKLLNLELIDEQINFRNEFNAENPRRGRTDLNQSNPENSLEPSNIIDLPEWILEITRESNIILYDEIQREVRIESIEEKVESLSEYEELHVKVRINDSGCSITLDGLFHNTRTISEFPVFRIVWNELMGENIRNWNWDNFKFAKHFEGLNETEKKTFLTQIHFENPSITGYGAFDPISMQRIKVEPFNHDEAVIWANWLFKQDITKYLFIKTYNELKRSIQAKFPKFTIEFPTREDFRTDLEDLQEQKEIPDVFWYSNAPLDLIPINTSIEEEN</sequence>